<keyword evidence="5" id="KW-0804">Transcription</keyword>
<dbReference type="SUPFAM" id="SSF53850">
    <property type="entry name" value="Periplasmic binding protein-like II"/>
    <property type="match status" value="1"/>
</dbReference>
<keyword evidence="4" id="KW-0238">DNA-binding</keyword>
<evidence type="ECO:0000256" key="5">
    <source>
        <dbReference type="ARBA" id="ARBA00023163"/>
    </source>
</evidence>
<dbReference type="Gene3D" id="1.10.10.10">
    <property type="entry name" value="Winged helix-like DNA-binding domain superfamily/Winged helix DNA-binding domain"/>
    <property type="match status" value="1"/>
</dbReference>
<comment type="function">
    <text evidence="1">NodD regulates the expression of the nodABCFE genes which encode other nodulation proteins. NodD is also a negative regulator of its own expression. Binds flavonoids as inducers.</text>
</comment>
<evidence type="ECO:0000256" key="1">
    <source>
        <dbReference type="ARBA" id="ARBA00003502"/>
    </source>
</evidence>
<dbReference type="PANTHER" id="PTHR30537:SF5">
    <property type="entry name" value="HTH-TYPE TRANSCRIPTIONAL ACTIVATOR TTDR-RELATED"/>
    <property type="match status" value="1"/>
</dbReference>
<dbReference type="EMBL" id="RKMK01000004">
    <property type="protein sequence ID" value="RXH01391.1"/>
    <property type="molecule type" value="Genomic_DNA"/>
</dbReference>
<evidence type="ECO:0000313" key="7">
    <source>
        <dbReference type="EMBL" id="RXH01391.1"/>
    </source>
</evidence>
<dbReference type="InterPro" id="IPR036388">
    <property type="entry name" value="WH-like_DNA-bd_sf"/>
</dbReference>
<gene>
    <name evidence="7" type="ORF">EAS61_06670</name>
</gene>
<comment type="similarity">
    <text evidence="2">Belongs to the LysR transcriptional regulatory family.</text>
</comment>
<accession>A0A4Q0QVF1</accession>
<feature type="domain" description="HTH lysR-type" evidence="6">
    <location>
        <begin position="13"/>
        <end position="63"/>
    </location>
</feature>
<dbReference type="InterPro" id="IPR000847">
    <property type="entry name" value="LysR_HTH_N"/>
</dbReference>
<dbReference type="RefSeq" id="WP_128955509.1">
    <property type="nucleotide sequence ID" value="NZ_RKMK01000004.1"/>
</dbReference>
<dbReference type="AlphaFoldDB" id="A0A4Q0QVF1"/>
<dbReference type="PANTHER" id="PTHR30537">
    <property type="entry name" value="HTH-TYPE TRANSCRIPTIONAL REGULATOR"/>
    <property type="match status" value="1"/>
</dbReference>
<dbReference type="Pfam" id="PF00126">
    <property type="entry name" value="HTH_1"/>
    <property type="match status" value="1"/>
</dbReference>
<evidence type="ECO:0000256" key="3">
    <source>
        <dbReference type="ARBA" id="ARBA00023015"/>
    </source>
</evidence>
<dbReference type="Proteomes" id="UP000290174">
    <property type="component" value="Unassembled WGS sequence"/>
</dbReference>
<dbReference type="InterPro" id="IPR058163">
    <property type="entry name" value="LysR-type_TF_proteobact-type"/>
</dbReference>
<evidence type="ECO:0000259" key="6">
    <source>
        <dbReference type="PROSITE" id="PS50931"/>
    </source>
</evidence>
<dbReference type="GO" id="GO:0003700">
    <property type="term" value="F:DNA-binding transcription factor activity"/>
    <property type="evidence" value="ECO:0007669"/>
    <property type="project" value="InterPro"/>
</dbReference>
<dbReference type="Gene3D" id="3.40.190.290">
    <property type="match status" value="1"/>
</dbReference>
<keyword evidence="3" id="KW-0805">Transcription regulation</keyword>
<proteinExistence type="inferred from homology"/>
<dbReference type="Pfam" id="PF03466">
    <property type="entry name" value="LysR_substrate"/>
    <property type="match status" value="1"/>
</dbReference>
<sequence length="303" mass="32691">MPFDGRLLSGVTVLSAVIEAGTIARAADALGLTASAVSRAISRLEARVGVRLLERTTRSLSLTDEGRRFYERVGPHLAGIEEAATEASGSAGIVRGRLRVNVDPFFSRIVLSSHIRTFLVQHPQVSLELLMRDAIGDLGAGGFDLALRFGEPPQGSLVGRKLVETRVLTVASPAYIAEHGQPRHPSEVPDHDCIGFYDAANQRPFDWEFRKGKEVLPVKVSARVLVSDVGAMLSACVAGAGIAQILQLGSSHLVQSGALVNLFPEWSGEMFPLYALFPSRQHQPAKVRSFIDFCLSVIARENA</sequence>
<evidence type="ECO:0000256" key="2">
    <source>
        <dbReference type="ARBA" id="ARBA00009437"/>
    </source>
</evidence>
<evidence type="ECO:0000313" key="8">
    <source>
        <dbReference type="Proteomes" id="UP000290174"/>
    </source>
</evidence>
<dbReference type="InterPro" id="IPR005119">
    <property type="entry name" value="LysR_subst-bd"/>
</dbReference>
<name>A0A4Q0QVF1_9BRAD</name>
<evidence type="ECO:0000256" key="4">
    <source>
        <dbReference type="ARBA" id="ARBA00023125"/>
    </source>
</evidence>
<comment type="caution">
    <text evidence="7">The sequence shown here is derived from an EMBL/GenBank/DDBJ whole genome shotgun (WGS) entry which is preliminary data.</text>
</comment>
<dbReference type="SUPFAM" id="SSF46785">
    <property type="entry name" value="Winged helix' DNA-binding domain"/>
    <property type="match status" value="1"/>
</dbReference>
<dbReference type="GO" id="GO:0003677">
    <property type="term" value="F:DNA binding"/>
    <property type="evidence" value="ECO:0007669"/>
    <property type="project" value="UniProtKB-KW"/>
</dbReference>
<reference evidence="7 8" key="1">
    <citation type="submission" date="2018-11" db="EMBL/GenBank/DDBJ databases">
        <title>Bradyrhizobium sp. nov., isolated from effective nodules of peanut in China.</title>
        <authorList>
            <person name="Li Y."/>
        </authorList>
    </citation>
    <scope>NUCLEOTIDE SEQUENCE [LARGE SCALE GENOMIC DNA]</scope>
    <source>
        <strain evidence="7 8">CCBAU 51770</strain>
    </source>
</reference>
<organism evidence="7 8">
    <name type="scientific">Bradyrhizobium zhanjiangense</name>
    <dbReference type="NCBI Taxonomy" id="1325107"/>
    <lineage>
        <taxon>Bacteria</taxon>
        <taxon>Pseudomonadati</taxon>
        <taxon>Pseudomonadota</taxon>
        <taxon>Alphaproteobacteria</taxon>
        <taxon>Hyphomicrobiales</taxon>
        <taxon>Nitrobacteraceae</taxon>
        <taxon>Bradyrhizobium</taxon>
    </lineage>
</organism>
<dbReference type="CDD" id="cd08422">
    <property type="entry name" value="PBP2_CrgA_like"/>
    <property type="match status" value="1"/>
</dbReference>
<protein>
    <submittedName>
        <fullName evidence="7">LysR family transcriptional regulator</fullName>
    </submittedName>
</protein>
<dbReference type="InterPro" id="IPR036390">
    <property type="entry name" value="WH_DNA-bd_sf"/>
</dbReference>
<dbReference type="PROSITE" id="PS50931">
    <property type="entry name" value="HTH_LYSR"/>
    <property type="match status" value="1"/>
</dbReference>
<dbReference type="FunFam" id="1.10.10.10:FF:000001">
    <property type="entry name" value="LysR family transcriptional regulator"/>
    <property type="match status" value="1"/>
</dbReference>